<organism evidence="5">
    <name type="scientific">marine metagenome</name>
    <dbReference type="NCBI Taxonomy" id="408172"/>
    <lineage>
        <taxon>unclassified sequences</taxon>
        <taxon>metagenomes</taxon>
        <taxon>ecological metagenomes</taxon>
    </lineage>
</organism>
<dbReference type="PANTHER" id="PTHR30204">
    <property type="entry name" value="REDOX-CYCLING DRUG-SENSING TRANSCRIPTIONAL ACTIVATOR SOXR"/>
    <property type="match status" value="1"/>
</dbReference>
<dbReference type="InterPro" id="IPR009061">
    <property type="entry name" value="DNA-bd_dom_put_sf"/>
</dbReference>
<name>A0A381NLJ6_9ZZZZ</name>
<dbReference type="GO" id="GO:0003677">
    <property type="term" value="F:DNA binding"/>
    <property type="evidence" value="ECO:0007669"/>
    <property type="project" value="UniProtKB-KW"/>
</dbReference>
<dbReference type="PROSITE" id="PS50937">
    <property type="entry name" value="HTH_MERR_2"/>
    <property type="match status" value="1"/>
</dbReference>
<evidence type="ECO:0000256" key="2">
    <source>
        <dbReference type="ARBA" id="ARBA00023125"/>
    </source>
</evidence>
<dbReference type="InterPro" id="IPR011788">
    <property type="entry name" value="ZntR"/>
</dbReference>
<dbReference type="Gene3D" id="1.10.1660.10">
    <property type="match status" value="1"/>
</dbReference>
<dbReference type="NCBIfam" id="NF007069">
    <property type="entry name" value="PRK09514.1"/>
    <property type="match status" value="1"/>
</dbReference>
<evidence type="ECO:0000256" key="3">
    <source>
        <dbReference type="ARBA" id="ARBA00023163"/>
    </source>
</evidence>
<feature type="non-terminal residue" evidence="5">
    <location>
        <position position="1"/>
    </location>
</feature>
<dbReference type="PROSITE" id="PS00552">
    <property type="entry name" value="HTH_MERR_1"/>
    <property type="match status" value="1"/>
</dbReference>
<dbReference type="PANTHER" id="PTHR30204:SF94">
    <property type="entry name" value="HEAVY METAL-DEPENDENT TRANSCRIPTIONAL REGULATOR HI_0293-RELATED"/>
    <property type="match status" value="1"/>
</dbReference>
<evidence type="ECO:0000259" key="4">
    <source>
        <dbReference type="PROSITE" id="PS50937"/>
    </source>
</evidence>
<feature type="domain" description="HTH merR-type" evidence="4">
    <location>
        <begin position="1"/>
        <end position="70"/>
    </location>
</feature>
<evidence type="ECO:0000313" key="5">
    <source>
        <dbReference type="EMBL" id="SUZ55472.1"/>
    </source>
</evidence>
<accession>A0A381NLJ6</accession>
<proteinExistence type="predicted"/>
<dbReference type="InterPro" id="IPR047057">
    <property type="entry name" value="MerR_fam"/>
</dbReference>
<keyword evidence="1" id="KW-0805">Transcription regulation</keyword>
<dbReference type="CDD" id="cd04770">
    <property type="entry name" value="HTH_HMRTR"/>
    <property type="match status" value="1"/>
</dbReference>
<dbReference type="PRINTS" id="PR00040">
    <property type="entry name" value="HTHMERR"/>
</dbReference>
<dbReference type="SUPFAM" id="SSF46955">
    <property type="entry name" value="Putative DNA-binding domain"/>
    <property type="match status" value="1"/>
</dbReference>
<sequence>VLKIGELSDRTGLSAHTLRFYEKHGLITASDRSDAGYRYYTDADVRRVEFVKTARNIGFSLGDIAQLLSIRVDKQSHSCHDVTEITQHKLDEVNAKIAELQSMQQTLQILLDSCCGGPENASHCSIMEALEEGEIRHAARSGTF</sequence>
<dbReference type="GO" id="GO:0006351">
    <property type="term" value="P:DNA-templated transcription"/>
    <property type="evidence" value="ECO:0007669"/>
    <property type="project" value="InterPro"/>
</dbReference>
<dbReference type="Pfam" id="PF13411">
    <property type="entry name" value="MerR_1"/>
    <property type="match status" value="1"/>
</dbReference>
<dbReference type="GO" id="GO:0008270">
    <property type="term" value="F:zinc ion binding"/>
    <property type="evidence" value="ECO:0007669"/>
    <property type="project" value="InterPro"/>
</dbReference>
<dbReference type="InterPro" id="IPR000551">
    <property type="entry name" value="MerR-type_HTH_dom"/>
</dbReference>
<dbReference type="AlphaFoldDB" id="A0A381NLJ6"/>
<keyword evidence="3" id="KW-0804">Transcription</keyword>
<gene>
    <name evidence="5" type="ORF">METZ01_LOCUS8326</name>
</gene>
<keyword evidence="2" id="KW-0238">DNA-binding</keyword>
<dbReference type="NCBIfam" id="TIGR02043">
    <property type="entry name" value="ZntR"/>
    <property type="match status" value="1"/>
</dbReference>
<dbReference type="EMBL" id="UINC01000444">
    <property type="protein sequence ID" value="SUZ55472.1"/>
    <property type="molecule type" value="Genomic_DNA"/>
</dbReference>
<evidence type="ECO:0000256" key="1">
    <source>
        <dbReference type="ARBA" id="ARBA00023015"/>
    </source>
</evidence>
<reference evidence="5" key="1">
    <citation type="submission" date="2018-05" db="EMBL/GenBank/DDBJ databases">
        <authorList>
            <person name="Lanie J.A."/>
            <person name="Ng W.-L."/>
            <person name="Kazmierczak K.M."/>
            <person name="Andrzejewski T.M."/>
            <person name="Davidsen T.M."/>
            <person name="Wayne K.J."/>
            <person name="Tettelin H."/>
            <person name="Glass J.I."/>
            <person name="Rusch D."/>
            <person name="Podicherti R."/>
            <person name="Tsui H.-C.T."/>
            <person name="Winkler M.E."/>
        </authorList>
    </citation>
    <scope>NUCLEOTIDE SEQUENCE</scope>
</reference>
<protein>
    <recommendedName>
        <fullName evidence="4">HTH merR-type domain-containing protein</fullName>
    </recommendedName>
</protein>
<dbReference type="GO" id="GO:0003700">
    <property type="term" value="F:DNA-binding transcription factor activity"/>
    <property type="evidence" value="ECO:0007669"/>
    <property type="project" value="InterPro"/>
</dbReference>
<dbReference type="SMART" id="SM00422">
    <property type="entry name" value="HTH_MERR"/>
    <property type="match status" value="1"/>
</dbReference>